<keyword evidence="2" id="KW-1185">Reference proteome</keyword>
<proteinExistence type="predicted"/>
<sequence>MAVVIEVVTDIAAAPSVVFDLKLDVDVHAASLAGSGERAITSSGARRLKLGDEVTFHARHFGLPWRMTSRITVHRRPDLFVDEQVRGPFRSLLHQHLFDAPPNAASSGGTIGTRMTDRMSISAPAGPLGAVVAHLVLAPYLRRLLRQRAEHVKHAAESAGERC</sequence>
<protein>
    <submittedName>
        <fullName evidence="1">SRPBCC family protein</fullName>
    </submittedName>
</protein>
<dbReference type="InterPro" id="IPR023393">
    <property type="entry name" value="START-like_dom_sf"/>
</dbReference>
<dbReference type="SUPFAM" id="SSF55961">
    <property type="entry name" value="Bet v1-like"/>
    <property type="match status" value="1"/>
</dbReference>
<dbReference type="CDD" id="cd07820">
    <property type="entry name" value="SRPBCC_3"/>
    <property type="match status" value="1"/>
</dbReference>
<dbReference type="Gene3D" id="3.30.530.20">
    <property type="match status" value="1"/>
</dbReference>
<evidence type="ECO:0000313" key="2">
    <source>
        <dbReference type="Proteomes" id="UP000800981"/>
    </source>
</evidence>
<gene>
    <name evidence="1" type="ORF">G9H71_05000</name>
</gene>
<accession>A0ABX0GQM3</accession>
<organism evidence="1 2">
    <name type="scientific">Motilibacter deserti</name>
    <dbReference type="NCBI Taxonomy" id="2714956"/>
    <lineage>
        <taxon>Bacteria</taxon>
        <taxon>Bacillati</taxon>
        <taxon>Actinomycetota</taxon>
        <taxon>Actinomycetes</taxon>
        <taxon>Motilibacterales</taxon>
        <taxon>Motilibacteraceae</taxon>
        <taxon>Motilibacter</taxon>
    </lineage>
</organism>
<dbReference type="RefSeq" id="WP_166278674.1">
    <property type="nucleotide sequence ID" value="NZ_JAANNP010000001.1"/>
</dbReference>
<dbReference type="Proteomes" id="UP000800981">
    <property type="component" value="Unassembled WGS sequence"/>
</dbReference>
<dbReference type="EMBL" id="JAANNP010000001">
    <property type="protein sequence ID" value="NHC13136.1"/>
    <property type="molecule type" value="Genomic_DNA"/>
</dbReference>
<comment type="caution">
    <text evidence="1">The sequence shown here is derived from an EMBL/GenBank/DDBJ whole genome shotgun (WGS) entry which is preliminary data.</text>
</comment>
<name>A0ABX0GQM3_9ACTN</name>
<evidence type="ECO:0000313" key="1">
    <source>
        <dbReference type="EMBL" id="NHC13136.1"/>
    </source>
</evidence>
<reference evidence="1 2" key="1">
    <citation type="submission" date="2020-03" db="EMBL/GenBank/DDBJ databases">
        <title>Two novel Motilibacter sp.</title>
        <authorList>
            <person name="Liu S."/>
        </authorList>
    </citation>
    <scope>NUCLEOTIDE SEQUENCE [LARGE SCALE GENOMIC DNA]</scope>
    <source>
        <strain evidence="1 2">E257</strain>
    </source>
</reference>